<keyword evidence="7" id="KW-1185">Reference proteome</keyword>
<evidence type="ECO:0000256" key="2">
    <source>
        <dbReference type="ARBA" id="ARBA00009463"/>
    </source>
</evidence>
<feature type="domain" description="3-hydroxyacyl-CoA dehydrogenase NAD binding" evidence="5">
    <location>
        <begin position="14"/>
        <end position="191"/>
    </location>
</feature>
<keyword evidence="3" id="KW-0560">Oxidoreductase</keyword>
<protein>
    <submittedName>
        <fullName evidence="6">3-hydroxyacyl-CoA dehydrogenase family protein</fullName>
    </submittedName>
</protein>
<dbReference type="PANTHER" id="PTHR48075">
    <property type="entry name" value="3-HYDROXYACYL-COA DEHYDROGENASE FAMILY PROTEIN"/>
    <property type="match status" value="1"/>
</dbReference>
<dbReference type="InterPro" id="IPR006176">
    <property type="entry name" value="3-OHacyl-CoA_DH_NAD-bd"/>
</dbReference>
<dbReference type="SUPFAM" id="SSF48179">
    <property type="entry name" value="6-phosphogluconate dehydrogenase C-terminal domain-like"/>
    <property type="match status" value="1"/>
</dbReference>
<name>A0ABP5IQ43_9ACTN</name>
<dbReference type="Pfam" id="PF02737">
    <property type="entry name" value="3HCDH_N"/>
    <property type="match status" value="1"/>
</dbReference>
<evidence type="ECO:0000313" key="7">
    <source>
        <dbReference type="Proteomes" id="UP001500016"/>
    </source>
</evidence>
<dbReference type="Gene3D" id="1.10.1040.10">
    <property type="entry name" value="N-(1-d-carboxylethyl)-l-norvaline Dehydrogenase, domain 2"/>
    <property type="match status" value="1"/>
</dbReference>
<dbReference type="InterPro" id="IPR022694">
    <property type="entry name" value="3-OHacyl-CoA_DH"/>
</dbReference>
<dbReference type="PANTHER" id="PTHR48075:SF5">
    <property type="entry name" value="3-HYDROXYBUTYRYL-COA DEHYDROGENASE"/>
    <property type="match status" value="1"/>
</dbReference>
<dbReference type="EMBL" id="BAAAPE010000030">
    <property type="protein sequence ID" value="GAA2104635.1"/>
    <property type="molecule type" value="Genomic_DNA"/>
</dbReference>
<dbReference type="SUPFAM" id="SSF51735">
    <property type="entry name" value="NAD(P)-binding Rossmann-fold domains"/>
    <property type="match status" value="1"/>
</dbReference>
<comment type="similarity">
    <text evidence="2">Belongs to the 3-hydroxyacyl-CoA dehydrogenase family.</text>
</comment>
<dbReference type="PIRSF" id="PIRSF000105">
    <property type="entry name" value="HCDH"/>
    <property type="match status" value="1"/>
</dbReference>
<gene>
    <name evidence="6" type="ORF">GCM10009801_80390</name>
</gene>
<evidence type="ECO:0000256" key="3">
    <source>
        <dbReference type="ARBA" id="ARBA00023002"/>
    </source>
</evidence>
<dbReference type="Pfam" id="PF00725">
    <property type="entry name" value="3HCDH"/>
    <property type="match status" value="1"/>
</dbReference>
<evidence type="ECO:0000259" key="4">
    <source>
        <dbReference type="Pfam" id="PF00725"/>
    </source>
</evidence>
<evidence type="ECO:0000256" key="1">
    <source>
        <dbReference type="ARBA" id="ARBA00005086"/>
    </source>
</evidence>
<proteinExistence type="inferred from homology"/>
<dbReference type="InterPro" id="IPR008927">
    <property type="entry name" value="6-PGluconate_DH-like_C_sf"/>
</dbReference>
<reference evidence="7" key="1">
    <citation type="journal article" date="2019" name="Int. J. Syst. Evol. Microbiol.">
        <title>The Global Catalogue of Microorganisms (GCM) 10K type strain sequencing project: providing services to taxonomists for standard genome sequencing and annotation.</title>
        <authorList>
            <consortium name="The Broad Institute Genomics Platform"/>
            <consortium name="The Broad Institute Genome Sequencing Center for Infectious Disease"/>
            <person name="Wu L."/>
            <person name="Ma J."/>
        </authorList>
    </citation>
    <scope>NUCLEOTIDE SEQUENCE [LARGE SCALE GENOMIC DNA]</scope>
    <source>
        <strain evidence="7">JCM 15478</strain>
    </source>
</reference>
<comment type="caution">
    <text evidence="6">The sequence shown here is derived from an EMBL/GenBank/DDBJ whole genome shotgun (WGS) entry which is preliminary data.</text>
</comment>
<accession>A0ABP5IQ43</accession>
<evidence type="ECO:0000313" key="6">
    <source>
        <dbReference type="EMBL" id="GAA2104635.1"/>
    </source>
</evidence>
<dbReference type="Gene3D" id="3.40.50.720">
    <property type="entry name" value="NAD(P)-binding Rossmann-like Domain"/>
    <property type="match status" value="1"/>
</dbReference>
<organism evidence="6 7">
    <name type="scientific">Streptomyces albiaxialis</name>
    <dbReference type="NCBI Taxonomy" id="329523"/>
    <lineage>
        <taxon>Bacteria</taxon>
        <taxon>Bacillati</taxon>
        <taxon>Actinomycetota</taxon>
        <taxon>Actinomycetes</taxon>
        <taxon>Kitasatosporales</taxon>
        <taxon>Streptomycetaceae</taxon>
        <taxon>Streptomyces</taxon>
    </lineage>
</organism>
<sequence>MTEVRRFRPLPERVGVVGAGTMGSGVAQTFAQAGYRVTVVEPDAAAARRARGVIKDGIRLAALLGRGSRTTGAEAPDRVRWAERLDALDDAGFVVECATERQPLKEEIFAELDRRTPRDAVLASCTSAIPIAGLAARTGRPGQVIGLHVMNPAPLKDTVEVVRAPGTSDETLDLTARLLESIGKRQLVVRDGPGFVINRVMMLTIVEAAAAVSEGKADAATTDALFERCLGQSMGPLRTADLIGLDNVDDTLTVLREHTGDDRYTPPPALRDLVAAGHFGRKTGRGFHEYA</sequence>
<dbReference type="InterPro" id="IPR036291">
    <property type="entry name" value="NAD(P)-bd_dom_sf"/>
</dbReference>
<dbReference type="RefSeq" id="WP_344535722.1">
    <property type="nucleotide sequence ID" value="NZ_BAAAPE010000030.1"/>
</dbReference>
<dbReference type="InterPro" id="IPR006108">
    <property type="entry name" value="3HC_DH_C"/>
</dbReference>
<dbReference type="InterPro" id="IPR013328">
    <property type="entry name" value="6PGD_dom2"/>
</dbReference>
<evidence type="ECO:0000259" key="5">
    <source>
        <dbReference type="Pfam" id="PF02737"/>
    </source>
</evidence>
<feature type="domain" description="3-hydroxyacyl-CoA dehydrogenase C-terminal" evidence="4">
    <location>
        <begin position="194"/>
        <end position="290"/>
    </location>
</feature>
<dbReference type="Proteomes" id="UP001500016">
    <property type="component" value="Unassembled WGS sequence"/>
</dbReference>
<comment type="pathway">
    <text evidence="1">Lipid metabolism; butanoate metabolism.</text>
</comment>